<dbReference type="SMART" id="SM01250">
    <property type="entry name" value="KAT11"/>
    <property type="match status" value="1"/>
</dbReference>
<dbReference type="GO" id="GO:0070775">
    <property type="term" value="C:H3 histone acetyltransferase complex"/>
    <property type="evidence" value="ECO:0007669"/>
    <property type="project" value="EnsemblFungi"/>
</dbReference>
<proteinExistence type="predicted"/>
<accession>G8C128</accession>
<evidence type="ECO:0000256" key="9">
    <source>
        <dbReference type="ARBA" id="ARBA00048940"/>
    </source>
</evidence>
<evidence type="ECO:0000256" key="6">
    <source>
        <dbReference type="ARBA" id="ARBA00023015"/>
    </source>
</evidence>
<keyword evidence="8" id="KW-0539">Nucleus</keyword>
<protein>
    <recommendedName>
        <fullName evidence="2">histone acetyltransferase</fullName>
        <ecNumber evidence="2">2.3.1.48</ecNumber>
    </recommendedName>
</protein>
<dbReference type="Pfam" id="PF08214">
    <property type="entry name" value="HAT_KAT11"/>
    <property type="match status" value="1"/>
</dbReference>
<dbReference type="PANTHER" id="PTHR31571">
    <property type="entry name" value="ALTERED INHERITANCE OF MITOCHONDRIA PROTEIN 6"/>
    <property type="match status" value="1"/>
</dbReference>
<dbReference type="GO" id="GO:0043992">
    <property type="term" value="F:histone H3K9 acetyltransferase activity"/>
    <property type="evidence" value="ECO:0007669"/>
    <property type="project" value="EnsemblFungi"/>
</dbReference>
<dbReference type="GO" id="GO:0010526">
    <property type="term" value="P:transposable element silencing"/>
    <property type="evidence" value="ECO:0007669"/>
    <property type="project" value="EnsemblFungi"/>
</dbReference>
<keyword evidence="6" id="KW-0805">Transcription regulation</keyword>
<keyword evidence="4" id="KW-0227">DNA damage</keyword>
<keyword evidence="7" id="KW-0804">Transcription</keyword>
<dbReference type="GeneID" id="11532053"/>
<comment type="catalytic activity">
    <reaction evidence="9">
        <text>L-lysyl-[histone] + acetyl-CoA = N(6)-acetyl-L-lysyl-[histone] + CoA + H(+)</text>
        <dbReference type="Rhea" id="RHEA:21992"/>
        <dbReference type="Rhea" id="RHEA-COMP:9845"/>
        <dbReference type="Rhea" id="RHEA-COMP:11338"/>
        <dbReference type="ChEBI" id="CHEBI:15378"/>
        <dbReference type="ChEBI" id="CHEBI:29969"/>
        <dbReference type="ChEBI" id="CHEBI:57287"/>
        <dbReference type="ChEBI" id="CHEBI:57288"/>
        <dbReference type="ChEBI" id="CHEBI:61930"/>
        <dbReference type="EC" id="2.3.1.48"/>
    </reaction>
    <physiologicalReaction direction="left-to-right" evidence="9">
        <dbReference type="Rhea" id="RHEA:21993"/>
    </physiologicalReaction>
</comment>
<dbReference type="InterPro" id="IPR016849">
    <property type="entry name" value="Rtt109"/>
</dbReference>
<keyword evidence="3" id="KW-0808">Transferase</keyword>
<evidence type="ECO:0000256" key="4">
    <source>
        <dbReference type="ARBA" id="ARBA00022763"/>
    </source>
</evidence>
<dbReference type="InterPro" id="IPR013178">
    <property type="entry name" value="Histone_AcTrfase_Rtt109/CBP"/>
</dbReference>
<keyword evidence="5" id="KW-0007">Acetylation</keyword>
<evidence type="ECO:0000313" key="10">
    <source>
        <dbReference type="EMBL" id="CCE65856.1"/>
    </source>
</evidence>
<name>G8C128_TETPH</name>
<reference evidence="10 11" key="1">
    <citation type="journal article" date="2011" name="Proc. Natl. Acad. Sci. U.S.A.">
        <title>Evolutionary erosion of yeast sex chromosomes by mating-type switching accidents.</title>
        <authorList>
            <person name="Gordon J.L."/>
            <person name="Armisen D."/>
            <person name="Proux-Wera E."/>
            <person name="Oheigeartaigh S.S."/>
            <person name="Byrne K.P."/>
            <person name="Wolfe K.H."/>
        </authorList>
    </citation>
    <scope>NUCLEOTIDE SEQUENCE [LARGE SCALE GENOMIC DNA]</scope>
    <source>
        <strain evidence="11">ATCC 24235 / CBS 4417 / NBRC 1672 / NRRL Y-8282 / UCD 70-5</strain>
    </source>
</reference>
<dbReference type="GO" id="GO:0006335">
    <property type="term" value="P:DNA replication-dependent chromatin assembly"/>
    <property type="evidence" value="ECO:0007669"/>
    <property type="project" value="EnsemblFungi"/>
</dbReference>
<dbReference type="GO" id="GO:2001032">
    <property type="term" value="P:regulation of double-strand break repair via nonhomologous end joining"/>
    <property type="evidence" value="ECO:0007669"/>
    <property type="project" value="EnsemblFungi"/>
</dbReference>
<dbReference type="GO" id="GO:1990414">
    <property type="term" value="P:replication-born double-strand break repair via sister chromatid exchange"/>
    <property type="evidence" value="ECO:0007669"/>
    <property type="project" value="EnsemblFungi"/>
</dbReference>
<dbReference type="Proteomes" id="UP000005666">
    <property type="component" value="Chromosome 14"/>
</dbReference>
<dbReference type="EC" id="2.3.1.48" evidence="2"/>
<evidence type="ECO:0000256" key="2">
    <source>
        <dbReference type="ARBA" id="ARBA00013184"/>
    </source>
</evidence>
<evidence type="ECO:0000256" key="8">
    <source>
        <dbReference type="ARBA" id="ARBA00023242"/>
    </source>
</evidence>
<dbReference type="InterPro" id="IPR051236">
    <property type="entry name" value="HAT_RTT109-like"/>
</dbReference>
<dbReference type="GO" id="GO:0032931">
    <property type="term" value="F:histone H3K56 acetyltransferase activity"/>
    <property type="evidence" value="ECO:0007669"/>
    <property type="project" value="EnsemblFungi"/>
</dbReference>
<dbReference type="PIRSF" id="PIRSF027124">
    <property type="entry name" value="Histone_acetylase_Rtt109"/>
    <property type="match status" value="1"/>
</dbReference>
<dbReference type="eggNOG" id="KOG4534">
    <property type="taxonomic scope" value="Eukaryota"/>
</dbReference>
<dbReference type="PANTHER" id="PTHR31571:SF2">
    <property type="entry name" value="HISTONE ACETYLTRANSFERASE RTT109"/>
    <property type="match status" value="1"/>
</dbReference>
<dbReference type="HOGENOM" id="CLU_050421_0_0_1"/>
<dbReference type="KEGG" id="tpf:TPHA_0N00750"/>
<comment type="subcellular location">
    <subcellularLocation>
        <location evidence="1">Nucleus</location>
    </subcellularLocation>
</comment>
<keyword evidence="11" id="KW-1185">Reference proteome</keyword>
<dbReference type="GO" id="GO:0043007">
    <property type="term" value="P:maintenance of rDNA"/>
    <property type="evidence" value="ECO:0007669"/>
    <property type="project" value="EnsemblFungi"/>
</dbReference>
<organism evidence="10 11">
    <name type="scientific">Tetrapisispora phaffii (strain ATCC 24235 / CBS 4417 / NBRC 1672 / NRRL Y-8282 / UCD 70-5)</name>
    <name type="common">Yeast</name>
    <name type="synonym">Fabospora phaffii</name>
    <dbReference type="NCBI Taxonomy" id="1071381"/>
    <lineage>
        <taxon>Eukaryota</taxon>
        <taxon>Fungi</taxon>
        <taxon>Dikarya</taxon>
        <taxon>Ascomycota</taxon>
        <taxon>Saccharomycotina</taxon>
        <taxon>Saccharomycetes</taxon>
        <taxon>Saccharomycetales</taxon>
        <taxon>Saccharomycetaceae</taxon>
        <taxon>Tetrapisispora</taxon>
    </lineage>
</organism>
<dbReference type="AlphaFoldDB" id="G8C128"/>
<dbReference type="GO" id="GO:0044017">
    <property type="term" value="F:histone H3K27 acetyltransferase activity"/>
    <property type="evidence" value="ECO:0007669"/>
    <property type="project" value="EnsemblFungi"/>
</dbReference>
<dbReference type="OMA" id="FLEHLIV"/>
<dbReference type="RefSeq" id="XP_003688290.1">
    <property type="nucleotide sequence ID" value="XM_003688242.1"/>
</dbReference>
<dbReference type="EMBL" id="HE612869">
    <property type="protein sequence ID" value="CCE65856.1"/>
    <property type="molecule type" value="Genomic_DNA"/>
</dbReference>
<evidence type="ECO:0000256" key="7">
    <source>
        <dbReference type="ARBA" id="ARBA00023163"/>
    </source>
</evidence>
<evidence type="ECO:0000256" key="3">
    <source>
        <dbReference type="ARBA" id="ARBA00022679"/>
    </source>
</evidence>
<dbReference type="GO" id="GO:0005634">
    <property type="term" value="C:nucleus"/>
    <property type="evidence" value="ECO:0007669"/>
    <property type="project" value="UniProtKB-SubCell"/>
</dbReference>
<dbReference type="OrthoDB" id="3361892at2759"/>
<evidence type="ECO:0000313" key="11">
    <source>
        <dbReference type="Proteomes" id="UP000005666"/>
    </source>
</evidence>
<evidence type="ECO:0000256" key="5">
    <source>
        <dbReference type="ARBA" id="ARBA00022990"/>
    </source>
</evidence>
<evidence type="ECO:0000256" key="1">
    <source>
        <dbReference type="ARBA" id="ARBA00004123"/>
    </source>
</evidence>
<dbReference type="GO" id="GO:0006357">
    <property type="term" value="P:regulation of transcription by RNA polymerase II"/>
    <property type="evidence" value="ECO:0007669"/>
    <property type="project" value="EnsemblFungi"/>
</dbReference>
<gene>
    <name evidence="10" type="primary">TPHA0N00750</name>
    <name evidence="10" type="ordered locus">TPHA_0N00750</name>
</gene>
<dbReference type="PROSITE" id="PS51728">
    <property type="entry name" value="RTT109_HAT"/>
    <property type="match status" value="1"/>
</dbReference>
<dbReference type="STRING" id="1071381.G8C128"/>
<dbReference type="GO" id="GO:0036408">
    <property type="term" value="F:histone H3K14 acetyltransferase activity"/>
    <property type="evidence" value="ECO:0007669"/>
    <property type="project" value="EnsemblFungi"/>
</dbReference>
<dbReference type="GO" id="GO:0043994">
    <property type="term" value="F:histone H3K23 acetyltransferase activity"/>
    <property type="evidence" value="ECO:0007669"/>
    <property type="project" value="EnsemblFungi"/>
</dbReference>
<sequence>MRLEKILSDCLPSDDRFEVLHLQSVPTENYPIVTKKLGQDNELITVKTQHFFTLFQNSKTVFGLEIYVYITLIKKAKLDTNNDVLDAERLIFISKADTTGYNNKRINIKLITKSIIHYLLSIDPNYYLQKVKPLKRNYVGKFSNYISKSTSTVKALKLLSKRKSAHQKQLYPPNDLFLHLKCEQNIVTKICLFTRPADQYLFADSSKNAKKHVLTGEGLLLWWISIMDDLLIEEYESGTEAKLNIPGEENVRIRKYFRNLKYSSWNIGDIFGGSANSLAVFNIPLFPDDPKSRFLHQLVEENRIYKTDMETFWIELQERQEFKAGITVSVIGISGHLRSISKNIPMDGEIIKTPSKSSFKHLKSYITGEEFDTEEGALESYSNIKEYVVSRMHKDLLTVSGTYQFKPKIKPSVQKFTITTLQPRRAK</sequence>